<evidence type="ECO:0000256" key="1">
    <source>
        <dbReference type="ARBA" id="ARBA00015681"/>
    </source>
</evidence>
<dbReference type="PROSITE" id="PS51343">
    <property type="entry name" value="PII_GLNB_DOM"/>
    <property type="match status" value="1"/>
</dbReference>
<name>A0A239PZX7_9PROT</name>
<dbReference type="Pfam" id="PF00543">
    <property type="entry name" value="P-II"/>
    <property type="match status" value="1"/>
</dbReference>
<dbReference type="OrthoDB" id="8480258at2"/>
<gene>
    <name evidence="2" type="ORF">SAMN06297382_2879</name>
</gene>
<dbReference type="RefSeq" id="WP_089413305.1">
    <property type="nucleotide sequence ID" value="NZ_FZQA01000009.1"/>
</dbReference>
<dbReference type="InterPro" id="IPR011322">
    <property type="entry name" value="N-reg_PII-like_a/b"/>
</dbReference>
<dbReference type="PRINTS" id="PR00340">
    <property type="entry name" value="PIIGLNB"/>
</dbReference>
<evidence type="ECO:0000313" key="3">
    <source>
        <dbReference type="Proteomes" id="UP000198346"/>
    </source>
</evidence>
<dbReference type="Proteomes" id="UP000198346">
    <property type="component" value="Unassembled WGS sequence"/>
</dbReference>
<dbReference type="GO" id="GO:0005829">
    <property type="term" value="C:cytosol"/>
    <property type="evidence" value="ECO:0007669"/>
    <property type="project" value="TreeGrafter"/>
</dbReference>
<dbReference type="GO" id="GO:0005524">
    <property type="term" value="F:ATP binding"/>
    <property type="evidence" value="ECO:0007669"/>
    <property type="project" value="TreeGrafter"/>
</dbReference>
<dbReference type="SUPFAM" id="SSF54913">
    <property type="entry name" value="GlnB-like"/>
    <property type="match status" value="1"/>
</dbReference>
<dbReference type="AlphaFoldDB" id="A0A239PZX7"/>
<dbReference type="InterPro" id="IPR002187">
    <property type="entry name" value="N-reg_PII"/>
</dbReference>
<reference evidence="2 3" key="1">
    <citation type="submission" date="2017-07" db="EMBL/GenBank/DDBJ databases">
        <authorList>
            <person name="Sun Z.S."/>
            <person name="Albrecht U."/>
            <person name="Echele G."/>
            <person name="Lee C.C."/>
        </authorList>
    </citation>
    <scope>NUCLEOTIDE SEQUENCE [LARGE SCALE GENOMIC DNA]</scope>
    <source>
        <strain evidence="2 3">CGMCC 1.12710</strain>
    </source>
</reference>
<accession>A0A239PZX7</accession>
<dbReference type="EMBL" id="FZQA01000009">
    <property type="protein sequence ID" value="SNT75730.1"/>
    <property type="molecule type" value="Genomic_DNA"/>
</dbReference>
<dbReference type="PANTHER" id="PTHR30115">
    <property type="entry name" value="NITROGEN REGULATORY PROTEIN P-II"/>
    <property type="match status" value="1"/>
</dbReference>
<protein>
    <recommendedName>
        <fullName evidence="1">Nitrogen regulatory protein P-II</fullName>
    </recommendedName>
</protein>
<dbReference type="GO" id="GO:0006808">
    <property type="term" value="P:regulation of nitrogen utilization"/>
    <property type="evidence" value="ECO:0007669"/>
    <property type="project" value="InterPro"/>
</dbReference>
<dbReference type="GO" id="GO:0030234">
    <property type="term" value="F:enzyme regulator activity"/>
    <property type="evidence" value="ECO:0007669"/>
    <property type="project" value="InterPro"/>
</dbReference>
<evidence type="ECO:0000313" key="2">
    <source>
        <dbReference type="EMBL" id="SNT75730.1"/>
    </source>
</evidence>
<keyword evidence="3" id="KW-1185">Reference proteome</keyword>
<dbReference type="SMART" id="SM00938">
    <property type="entry name" value="P-II"/>
    <property type="match status" value="1"/>
</dbReference>
<dbReference type="Gene3D" id="3.30.70.120">
    <property type="match status" value="1"/>
</dbReference>
<sequence length="108" mass="12004">MKEVKAFIHRNRIADVVHALKTAGFRNISVIDIKGMLKALDSREQQYSIEIGEKVITEVKLELVCEADKVDQALALIRENGRTGQKSAGWVYVSEIESAYPIDDGNAS</sequence>
<dbReference type="PANTHER" id="PTHR30115:SF11">
    <property type="entry name" value="NITROGEN REGULATORY PROTEIN P-II HOMOLOG"/>
    <property type="match status" value="1"/>
</dbReference>
<organism evidence="2 3">
    <name type="scientific">Amphiplicatus metriothermophilus</name>
    <dbReference type="NCBI Taxonomy" id="1519374"/>
    <lineage>
        <taxon>Bacteria</taxon>
        <taxon>Pseudomonadati</taxon>
        <taxon>Pseudomonadota</taxon>
        <taxon>Alphaproteobacteria</taxon>
        <taxon>Parvularculales</taxon>
        <taxon>Parvularculaceae</taxon>
        <taxon>Amphiplicatus</taxon>
    </lineage>
</organism>
<proteinExistence type="predicted"/>
<dbReference type="InterPro" id="IPR015867">
    <property type="entry name" value="N-reg_PII/ATP_PRibTrfase_C"/>
</dbReference>